<dbReference type="AlphaFoldDB" id="A0A5M3WZN8"/>
<dbReference type="PANTHER" id="PTHR43103">
    <property type="entry name" value="NUCLEOSIDE-DIPHOSPHATE-SUGAR EPIMERASE"/>
    <property type="match status" value="1"/>
</dbReference>
<keyword evidence="2" id="KW-0560">Oxidoreductase</keyword>
<evidence type="ECO:0000313" key="5">
    <source>
        <dbReference type="EMBL" id="GES11913.1"/>
    </source>
</evidence>
<comment type="caution">
    <text evidence="5">The sequence shown here is derived from an EMBL/GenBank/DDBJ whole genome shotgun (WGS) entry which is preliminary data.</text>
</comment>
<dbReference type="GO" id="GO:0016491">
    <property type="term" value="F:oxidoreductase activity"/>
    <property type="evidence" value="ECO:0007669"/>
    <property type="project" value="UniProtKB-KW"/>
</dbReference>
<dbReference type="Pfam" id="PF01370">
    <property type="entry name" value="Epimerase"/>
    <property type="match status" value="1"/>
</dbReference>
<dbReference type="InterPro" id="IPR036291">
    <property type="entry name" value="NAD(P)-bd_dom_sf"/>
</dbReference>
<sequence>MKIAVTGASGKAGRAVLQDLLAHGHEVRAVDVAGAPGDRGELWEQLGTPLLRADLTDFGDTVDALTGVDGVVHLAAIPAPGYFTDARTLNTNNAMNANVFLAAAKLGVGRIVWASSETALGFPFAPDAPPRYLPVDEDHYPYPLSTYALSKVVGETMAEHISAWSGIPIVSLRLSNIHAAADYPKLPSYWADPLTRVFDLWGYIDDRDVAQACRRGLLADVTGAPSYVIAARDTLMDRPTAELAAEVFPGVPVRRPLDGYESALDITRARQELGFEPEYSWRDVLAS</sequence>
<evidence type="ECO:0000313" key="6">
    <source>
        <dbReference type="Proteomes" id="UP000331127"/>
    </source>
</evidence>
<gene>
    <name evidence="5" type="ORF">Amac_055100</name>
</gene>
<dbReference type="InterPro" id="IPR001509">
    <property type="entry name" value="Epimerase_deHydtase"/>
</dbReference>
<name>A0A5M3WZN8_9ACTN</name>
<dbReference type="Gene3D" id="3.40.50.720">
    <property type="entry name" value="NAD(P)-binding Rossmann-like Domain"/>
    <property type="match status" value="1"/>
</dbReference>
<dbReference type="Proteomes" id="UP000331127">
    <property type="component" value="Unassembled WGS sequence"/>
</dbReference>
<evidence type="ECO:0000256" key="3">
    <source>
        <dbReference type="ARBA" id="ARBA00023027"/>
    </source>
</evidence>
<keyword evidence="6" id="KW-1185">Reference proteome</keyword>
<evidence type="ECO:0000256" key="1">
    <source>
        <dbReference type="ARBA" id="ARBA00007637"/>
    </source>
</evidence>
<dbReference type="PANTHER" id="PTHR43103:SF5">
    <property type="entry name" value="4-EPIMERASE, PUTATIVE (AFU_ORTHOLOGUE AFUA_7G00360)-RELATED"/>
    <property type="match status" value="1"/>
</dbReference>
<evidence type="ECO:0000259" key="4">
    <source>
        <dbReference type="Pfam" id="PF01370"/>
    </source>
</evidence>
<dbReference type="SUPFAM" id="SSF51735">
    <property type="entry name" value="NAD(P)-binding Rossmann-fold domains"/>
    <property type="match status" value="1"/>
</dbReference>
<dbReference type="RefSeq" id="WP_218041302.1">
    <property type="nucleotide sequence ID" value="NZ_BAAAHL010000038.1"/>
</dbReference>
<proteinExistence type="inferred from homology"/>
<dbReference type="EMBL" id="BLAE01000033">
    <property type="protein sequence ID" value="GES11913.1"/>
    <property type="molecule type" value="Genomic_DNA"/>
</dbReference>
<organism evidence="5 6">
    <name type="scientific">Acrocarpospora macrocephala</name>
    <dbReference type="NCBI Taxonomy" id="150177"/>
    <lineage>
        <taxon>Bacteria</taxon>
        <taxon>Bacillati</taxon>
        <taxon>Actinomycetota</taxon>
        <taxon>Actinomycetes</taxon>
        <taxon>Streptosporangiales</taxon>
        <taxon>Streptosporangiaceae</taxon>
        <taxon>Acrocarpospora</taxon>
    </lineage>
</organism>
<accession>A0A5M3WZN8</accession>
<protein>
    <submittedName>
        <fullName evidence="5">UDP-glucose 4-epimerase</fullName>
    </submittedName>
</protein>
<feature type="domain" description="NAD-dependent epimerase/dehydratase" evidence="4">
    <location>
        <begin position="3"/>
        <end position="181"/>
    </location>
</feature>
<keyword evidence="3" id="KW-0520">NAD</keyword>
<reference evidence="5 6" key="1">
    <citation type="submission" date="2019-10" db="EMBL/GenBank/DDBJ databases">
        <title>Whole genome shotgun sequence of Acrocarpospora macrocephala NBRC 16266.</title>
        <authorList>
            <person name="Ichikawa N."/>
            <person name="Kimura A."/>
            <person name="Kitahashi Y."/>
            <person name="Komaki H."/>
            <person name="Oguchi A."/>
        </authorList>
    </citation>
    <scope>NUCLEOTIDE SEQUENCE [LARGE SCALE GENOMIC DNA]</scope>
    <source>
        <strain evidence="5 6">NBRC 16266</strain>
    </source>
</reference>
<comment type="similarity">
    <text evidence="1">Belongs to the NAD(P)-dependent epimerase/dehydratase family.</text>
</comment>
<evidence type="ECO:0000256" key="2">
    <source>
        <dbReference type="ARBA" id="ARBA00023002"/>
    </source>
</evidence>